<evidence type="ECO:0000256" key="2">
    <source>
        <dbReference type="ARBA" id="ARBA00023004"/>
    </source>
</evidence>
<sequence length="321" mass="35538">MASKDATRENLTKQPLAKKTASWSLAQVLIFTVFGALAATLLSSYLPTQAAPSTNADAFDVSKVKIISFDPLIVHITDFVSKDEREHLLKLGYITPPPSHDQNTQLTPSPSTPLLSASVIRDASGKSILSSGRTSSTAFLPSTDPTVSRIATRAATFQGFLTPADVEVQITSYTAGQEYKHHYDWYPSTRPRNRVSTFFAILKSSCSDCGTEFPFFNTSARGVWDRRWCGVLDCGKDMLTTRNVEGSAVFWANLDTQLLGRRDMLHAGLPAMGGEKVGLNVWTDVSLDEVYGRGMFGGWSREWYRQMEMEERETEGKRKGE</sequence>
<dbReference type="Pfam" id="PF13640">
    <property type="entry name" value="2OG-FeII_Oxy_3"/>
    <property type="match status" value="1"/>
</dbReference>
<dbReference type="PANTHER" id="PTHR10869">
    <property type="entry name" value="PROLYL 4-HYDROXYLASE ALPHA SUBUNIT"/>
    <property type="match status" value="1"/>
</dbReference>
<dbReference type="KEGG" id="pno:SNOG_06400"/>
<dbReference type="InterPro" id="IPR044862">
    <property type="entry name" value="Pro_4_hyd_alph_FE2OG_OXY"/>
</dbReference>
<dbReference type="HOGENOM" id="CLU_058132_0_1_1"/>
<dbReference type="PANTHER" id="PTHR10869:SF242">
    <property type="entry name" value="PROLYL 4-HYDROXYLASE ALPHA SUBUNIT DOMAIN-CONTAINING PROTEIN"/>
    <property type="match status" value="1"/>
</dbReference>
<accession>Q0UPB4</accession>
<evidence type="ECO:0000256" key="3">
    <source>
        <dbReference type="SAM" id="Phobius"/>
    </source>
</evidence>
<dbReference type="Proteomes" id="UP000001055">
    <property type="component" value="Unassembled WGS sequence"/>
</dbReference>
<keyword evidence="3" id="KW-0812">Transmembrane</keyword>
<keyword evidence="2" id="KW-0408">Iron</keyword>
<dbReference type="GeneID" id="5973651"/>
<gene>
    <name evidence="5" type="ORF">SNOG_06400</name>
</gene>
<dbReference type="AlphaFoldDB" id="Q0UPB4"/>
<dbReference type="STRING" id="321614.Q0UPB4"/>
<dbReference type="EMBL" id="CH445333">
    <property type="protein sequence ID" value="EAT86231.1"/>
    <property type="molecule type" value="Genomic_DNA"/>
</dbReference>
<keyword evidence="3" id="KW-0472">Membrane</keyword>
<reference evidence="6" key="1">
    <citation type="journal article" date="2007" name="Plant Cell">
        <title>Dothideomycete-plant interactions illuminated by genome sequencing and EST analysis of the wheat pathogen Stagonospora nodorum.</title>
        <authorList>
            <person name="Hane J.K."/>
            <person name="Lowe R.G."/>
            <person name="Solomon P.S."/>
            <person name="Tan K.C."/>
            <person name="Schoch C.L."/>
            <person name="Spatafora J.W."/>
            <person name="Crous P.W."/>
            <person name="Kodira C."/>
            <person name="Birren B.W."/>
            <person name="Galagan J.E."/>
            <person name="Torriani S.F."/>
            <person name="McDonald B.A."/>
            <person name="Oliver R.P."/>
        </authorList>
    </citation>
    <scope>NUCLEOTIDE SEQUENCE [LARGE SCALE GENOMIC DNA]</scope>
    <source>
        <strain evidence="6">SN15 / ATCC MYA-4574 / FGSC 10173</strain>
    </source>
</reference>
<dbReference type="VEuPathDB" id="FungiDB:JI435_064000"/>
<organism evidence="5 6">
    <name type="scientific">Phaeosphaeria nodorum (strain SN15 / ATCC MYA-4574 / FGSC 10173)</name>
    <name type="common">Glume blotch fungus</name>
    <name type="synonym">Parastagonospora nodorum</name>
    <dbReference type="NCBI Taxonomy" id="321614"/>
    <lineage>
        <taxon>Eukaryota</taxon>
        <taxon>Fungi</taxon>
        <taxon>Dikarya</taxon>
        <taxon>Ascomycota</taxon>
        <taxon>Pezizomycotina</taxon>
        <taxon>Dothideomycetes</taxon>
        <taxon>Pleosporomycetidae</taxon>
        <taxon>Pleosporales</taxon>
        <taxon>Pleosporineae</taxon>
        <taxon>Phaeosphaeriaceae</taxon>
        <taxon>Parastagonospora</taxon>
    </lineage>
</organism>
<keyword evidence="1" id="KW-0479">Metal-binding</keyword>
<evidence type="ECO:0000256" key="1">
    <source>
        <dbReference type="ARBA" id="ARBA00022723"/>
    </source>
</evidence>
<dbReference type="InterPro" id="IPR045054">
    <property type="entry name" value="P4HA-like"/>
</dbReference>
<name>Q0UPB4_PHANO</name>
<dbReference type="InParanoid" id="Q0UPB4"/>
<dbReference type="GO" id="GO:0004656">
    <property type="term" value="F:procollagen-proline 4-dioxygenase activity"/>
    <property type="evidence" value="ECO:0000318"/>
    <property type="project" value="GO_Central"/>
</dbReference>
<feature type="transmembrane region" description="Helical" evidence="3">
    <location>
        <begin position="21"/>
        <end position="46"/>
    </location>
</feature>
<dbReference type="GO" id="GO:0046872">
    <property type="term" value="F:metal ion binding"/>
    <property type="evidence" value="ECO:0007669"/>
    <property type="project" value="UniProtKB-KW"/>
</dbReference>
<evidence type="ECO:0000259" key="4">
    <source>
        <dbReference type="Pfam" id="PF13640"/>
    </source>
</evidence>
<dbReference type="RefSeq" id="XP_001796772.1">
    <property type="nucleotide sequence ID" value="XM_001796720.1"/>
</dbReference>
<dbReference type="eggNOG" id="KOG1591">
    <property type="taxonomic scope" value="Eukaryota"/>
</dbReference>
<keyword evidence="3" id="KW-1133">Transmembrane helix</keyword>
<dbReference type="GO" id="GO:0005783">
    <property type="term" value="C:endoplasmic reticulum"/>
    <property type="evidence" value="ECO:0000318"/>
    <property type="project" value="GO_Central"/>
</dbReference>
<protein>
    <recommendedName>
        <fullName evidence="4">Prolyl 4-hydroxylase alpha subunit Fe(2+) 2OG dioxygenase domain-containing protein</fullName>
    </recommendedName>
</protein>
<evidence type="ECO:0000313" key="5">
    <source>
        <dbReference type="EMBL" id="EAT86231.1"/>
    </source>
</evidence>
<feature type="domain" description="Prolyl 4-hydroxylase alpha subunit Fe(2+) 2OG dioxygenase" evidence="4">
    <location>
        <begin position="169"/>
        <end position="283"/>
    </location>
</feature>
<dbReference type="OMA" id="GHPGVWH"/>
<evidence type="ECO:0000313" key="6">
    <source>
        <dbReference type="Proteomes" id="UP000001055"/>
    </source>
</evidence>
<dbReference type="Gene3D" id="2.60.120.620">
    <property type="entry name" value="q2cbj1_9rhob like domain"/>
    <property type="match status" value="1"/>
</dbReference>
<proteinExistence type="predicted"/>